<dbReference type="SUPFAM" id="SSF63712">
    <property type="entry name" value="Nicotinic receptor ligand binding domain-like"/>
    <property type="match status" value="1"/>
</dbReference>
<evidence type="ECO:0000256" key="1">
    <source>
        <dbReference type="ARBA" id="ARBA00004370"/>
    </source>
</evidence>
<keyword evidence="5" id="KW-1185">Reference proteome</keyword>
<accession>A0A3P6TL12</accession>
<evidence type="ECO:0000313" key="4">
    <source>
        <dbReference type="EMBL" id="VDK83903.1"/>
    </source>
</evidence>
<protein>
    <recommendedName>
        <fullName evidence="3">Neurotransmitter-gated ion-channel ligand-binding domain-containing protein</fullName>
    </recommendedName>
</protein>
<proteinExistence type="predicted"/>
<organism evidence="4 5">
    <name type="scientific">Cylicostephanus goldi</name>
    <name type="common">Nematode worm</name>
    <dbReference type="NCBI Taxonomy" id="71465"/>
    <lineage>
        <taxon>Eukaryota</taxon>
        <taxon>Metazoa</taxon>
        <taxon>Ecdysozoa</taxon>
        <taxon>Nematoda</taxon>
        <taxon>Chromadorea</taxon>
        <taxon>Rhabditida</taxon>
        <taxon>Rhabditina</taxon>
        <taxon>Rhabditomorpha</taxon>
        <taxon>Strongyloidea</taxon>
        <taxon>Strongylidae</taxon>
        <taxon>Cylicostephanus</taxon>
    </lineage>
</organism>
<dbReference type="GO" id="GO:0016020">
    <property type="term" value="C:membrane"/>
    <property type="evidence" value="ECO:0007669"/>
    <property type="project" value="UniProtKB-SubCell"/>
</dbReference>
<dbReference type="InterPro" id="IPR018000">
    <property type="entry name" value="Neurotransmitter_ion_chnl_CS"/>
</dbReference>
<evidence type="ECO:0000313" key="5">
    <source>
        <dbReference type="Proteomes" id="UP000271889"/>
    </source>
</evidence>
<dbReference type="GO" id="GO:0005230">
    <property type="term" value="F:extracellular ligand-gated monoatomic ion channel activity"/>
    <property type="evidence" value="ECO:0007669"/>
    <property type="project" value="InterPro"/>
</dbReference>
<dbReference type="EMBL" id="UYRV01029697">
    <property type="protein sequence ID" value="VDK83903.1"/>
    <property type="molecule type" value="Genomic_DNA"/>
</dbReference>
<name>A0A3P6TL12_CYLGO</name>
<gene>
    <name evidence="4" type="ORF">CGOC_LOCUS8197</name>
</gene>
<sequence length="128" mass="14583">MGFTPIEISYGHQMLQYATGFCYFFKYLMTILTSTAFSHAMSEIVSVAQQLWVESNGDIGMYVYKSVSFLCPMNIRDFPFDKQVCSVEFSSFAYSSSELILNIDIPEYYSTTSVGIILYTSRRTPTNT</sequence>
<evidence type="ECO:0000259" key="3">
    <source>
        <dbReference type="Pfam" id="PF02931"/>
    </source>
</evidence>
<dbReference type="InterPro" id="IPR006202">
    <property type="entry name" value="Neur_chan_lig-bd"/>
</dbReference>
<evidence type="ECO:0000256" key="2">
    <source>
        <dbReference type="ARBA" id="ARBA00023136"/>
    </source>
</evidence>
<dbReference type="PROSITE" id="PS00236">
    <property type="entry name" value="NEUROTR_ION_CHANNEL"/>
    <property type="match status" value="1"/>
</dbReference>
<dbReference type="Pfam" id="PF02931">
    <property type="entry name" value="Neur_chan_LBD"/>
    <property type="match status" value="1"/>
</dbReference>
<dbReference type="Proteomes" id="UP000271889">
    <property type="component" value="Unassembled WGS sequence"/>
</dbReference>
<dbReference type="InterPro" id="IPR036734">
    <property type="entry name" value="Neur_chan_lig-bd_sf"/>
</dbReference>
<feature type="domain" description="Neurotransmitter-gated ion-channel ligand-binding" evidence="3">
    <location>
        <begin position="47"/>
        <end position="105"/>
    </location>
</feature>
<dbReference type="Gene3D" id="2.70.170.10">
    <property type="entry name" value="Neurotransmitter-gated ion-channel ligand-binding domain"/>
    <property type="match status" value="1"/>
</dbReference>
<comment type="subcellular location">
    <subcellularLocation>
        <location evidence="1">Membrane</location>
    </subcellularLocation>
</comment>
<keyword evidence="2" id="KW-0472">Membrane</keyword>
<reference evidence="4 5" key="1">
    <citation type="submission" date="2018-11" db="EMBL/GenBank/DDBJ databases">
        <authorList>
            <consortium name="Pathogen Informatics"/>
        </authorList>
    </citation>
    <scope>NUCLEOTIDE SEQUENCE [LARGE SCALE GENOMIC DNA]</scope>
</reference>
<dbReference type="AlphaFoldDB" id="A0A3P6TL12"/>